<dbReference type="EMBL" id="CASHSV030000513">
    <property type="protein sequence ID" value="CAJ2665800.1"/>
    <property type="molecule type" value="Genomic_DNA"/>
</dbReference>
<gene>
    <name evidence="1" type="ORF">MILVUS5_LOCUS30694</name>
</gene>
<proteinExistence type="predicted"/>
<keyword evidence="2" id="KW-1185">Reference proteome</keyword>
<comment type="caution">
    <text evidence="1">The sequence shown here is derived from an EMBL/GenBank/DDBJ whole genome shotgun (WGS) entry which is preliminary data.</text>
</comment>
<protein>
    <submittedName>
        <fullName evidence="1">Uncharacterized protein</fullName>
    </submittedName>
</protein>
<reference evidence="1" key="1">
    <citation type="submission" date="2023-10" db="EMBL/GenBank/DDBJ databases">
        <authorList>
            <person name="Rodriguez Cubillos JULIANA M."/>
            <person name="De Vega J."/>
        </authorList>
    </citation>
    <scope>NUCLEOTIDE SEQUENCE</scope>
</reference>
<dbReference type="Proteomes" id="UP001177021">
    <property type="component" value="Unassembled WGS sequence"/>
</dbReference>
<sequence>MFTPQRKTWPAGKTTTFTPHRVGATPNSGFTPSAKGKAVVIADEPPPPPLGSLTETRGEAVVGLDSGYVEDWNKFREVGLLDEAVMQRKDHEALLEKASRLERELFDYQYNMGLLLIEKQEWSSKFDRLRQELAETEEVLKREQSSHLIALSEVEKREENLRKALSTEKQCGADLERALRAMQEELAEVQSSSHTKLDKANALVDGIEEKSATVNKKLHDAEARLAEVNQKNTELDMKLRELEVRESLLQKERLSVATDRESFEAVFYKQREDLKEWERKLRQREDLLSDGRQNVSEREKNVSEAEKNLKQKERDLEVLEKKIDSANSLLKEKEVEISRRLADVDVEEKKIDSLKSMLEMKEKELHAQELKLNVREKDGIQQLLDEQKETLDLKLQEFEFEMEQKRKSLAEEFSSKEEALEHREIEVNHRETKVGKEELALSKKSERIKEQDKELETKLNSLKEKEKTLKIKEKDLEKEKEQLLADRENLENLNVELGKIKAEISQQELQICQETENLKLTQDERAEHSRLQLELKQEIEHTRMQKELVMKEAENLKEERLRFEKEWEELDKKRAEISGEQQEIDKEKERLKKLKSSEEERLKREKQDMEDHLKKELEKLELDKESFNDSIKQEEFLLSEKVKNEKAQMLQDFEWKSRNLENEIQKRKEEMENDLQERERKFQEEMERELNNINILKDATEKEWEEVKSEGTRLENERNELETNKQQLKSDQREMYEDSEMLMNLSQKVKKERECLVAERNHFLAFVEKLRNCKDCGEVVRDIVVSDLQLPDSKERGVLPLPISPILNDTPLKNTEDNVITSGSNYSESTGPAGSTRGVLPLLRKCTSIFSLSPSTKTNSVGTSYMAGTSPEVDVNVNIEKVDEPVSSPNIEGPIITLPERQVAGGVALHSSNTPHLQSDNIVRDVNNEYSLSVDDHSYMESLVGGDLDDSQQSVPKVGRRKPGRKSKSGISRTRSVKAVVEEAKEFLGKNSKEIGNASLQSFNTDHNIENSREESSHTEKATGNNTRKRQRAQTSKIAESEQNAGDSEGHADSITTGGRKKKRQTVAPPTQVTGEKRYNLRRHKTAGTVSSAQELSNGTETVEKEASGDKQEAGNKNPEATVADDSMQTTALVQVSTVSVEFKDDRVFEIPRDNIDNNGATTNPVDRVEESGTLEYGGEDGSIINNDVENEEREEDEDEEEDEEEEEEDPGEVSIGKKIFKFFTT</sequence>
<accession>A0ACB0LB23</accession>
<name>A0ACB0LB23_TRIPR</name>
<organism evidence="1 2">
    <name type="scientific">Trifolium pratense</name>
    <name type="common">Red clover</name>
    <dbReference type="NCBI Taxonomy" id="57577"/>
    <lineage>
        <taxon>Eukaryota</taxon>
        <taxon>Viridiplantae</taxon>
        <taxon>Streptophyta</taxon>
        <taxon>Embryophyta</taxon>
        <taxon>Tracheophyta</taxon>
        <taxon>Spermatophyta</taxon>
        <taxon>Magnoliopsida</taxon>
        <taxon>eudicotyledons</taxon>
        <taxon>Gunneridae</taxon>
        <taxon>Pentapetalae</taxon>
        <taxon>rosids</taxon>
        <taxon>fabids</taxon>
        <taxon>Fabales</taxon>
        <taxon>Fabaceae</taxon>
        <taxon>Papilionoideae</taxon>
        <taxon>50 kb inversion clade</taxon>
        <taxon>NPAAA clade</taxon>
        <taxon>Hologalegina</taxon>
        <taxon>IRL clade</taxon>
        <taxon>Trifolieae</taxon>
        <taxon>Trifolium</taxon>
    </lineage>
</organism>
<evidence type="ECO:0000313" key="2">
    <source>
        <dbReference type="Proteomes" id="UP001177021"/>
    </source>
</evidence>
<evidence type="ECO:0000313" key="1">
    <source>
        <dbReference type="EMBL" id="CAJ2665800.1"/>
    </source>
</evidence>